<proteinExistence type="predicted"/>
<reference evidence="1 2" key="1">
    <citation type="submission" date="2023-07" db="EMBL/GenBank/DDBJ databases">
        <title>Sorghum-associated microbial communities from plants grown in Nebraska, USA.</title>
        <authorList>
            <person name="Schachtman D."/>
        </authorList>
    </citation>
    <scope>NUCLEOTIDE SEQUENCE [LARGE SCALE GENOMIC DNA]</scope>
    <source>
        <strain evidence="1 2">BE57</strain>
    </source>
</reference>
<sequence length="73" mass="8115">MLFGILEKDGIKAVTRQNYEGMLYGITYIDHRTWCVFNGSALGKQYSPNGILDQKSRRGYPIAVSITSLPSSS</sequence>
<keyword evidence="2" id="KW-1185">Reference proteome</keyword>
<evidence type="ECO:0000313" key="2">
    <source>
        <dbReference type="Proteomes" id="UP001264980"/>
    </source>
</evidence>
<accession>A0ABU1QPR0</accession>
<gene>
    <name evidence="1" type="ORF">J2W84_000167</name>
</gene>
<comment type="caution">
    <text evidence="1">The sequence shown here is derived from an EMBL/GenBank/DDBJ whole genome shotgun (WGS) entry which is preliminary data.</text>
</comment>
<name>A0ABU1QPR0_9BACT</name>
<organism evidence="1 2">
    <name type="scientific">Dyadobacter fermentans</name>
    <dbReference type="NCBI Taxonomy" id="94254"/>
    <lineage>
        <taxon>Bacteria</taxon>
        <taxon>Pseudomonadati</taxon>
        <taxon>Bacteroidota</taxon>
        <taxon>Cytophagia</taxon>
        <taxon>Cytophagales</taxon>
        <taxon>Spirosomataceae</taxon>
        <taxon>Dyadobacter</taxon>
    </lineage>
</organism>
<evidence type="ECO:0000313" key="1">
    <source>
        <dbReference type="EMBL" id="MDR6803130.1"/>
    </source>
</evidence>
<dbReference type="EMBL" id="JAVDTI010000001">
    <property type="protein sequence ID" value="MDR6803130.1"/>
    <property type="molecule type" value="Genomic_DNA"/>
</dbReference>
<protein>
    <submittedName>
        <fullName evidence="1">Uncharacterized protein</fullName>
    </submittedName>
</protein>
<dbReference type="Proteomes" id="UP001264980">
    <property type="component" value="Unassembled WGS sequence"/>
</dbReference>